<proteinExistence type="predicted"/>
<keyword evidence="1" id="KW-0812">Transmembrane</keyword>
<dbReference type="STRING" id="1798495.A3C19_02320"/>
<evidence type="ECO:0008006" key="4">
    <source>
        <dbReference type="Google" id="ProtNLM"/>
    </source>
</evidence>
<evidence type="ECO:0000256" key="1">
    <source>
        <dbReference type="SAM" id="Phobius"/>
    </source>
</evidence>
<dbReference type="SUPFAM" id="SSF56112">
    <property type="entry name" value="Protein kinase-like (PK-like)"/>
    <property type="match status" value="1"/>
</dbReference>
<evidence type="ECO:0000313" key="3">
    <source>
        <dbReference type="Proteomes" id="UP000178532"/>
    </source>
</evidence>
<reference evidence="2 3" key="1">
    <citation type="journal article" date="2016" name="Nat. Commun.">
        <title>Thousands of microbial genomes shed light on interconnected biogeochemical processes in an aquifer system.</title>
        <authorList>
            <person name="Anantharaman K."/>
            <person name="Brown C.T."/>
            <person name="Hug L.A."/>
            <person name="Sharon I."/>
            <person name="Castelle C.J."/>
            <person name="Probst A.J."/>
            <person name="Thomas B.C."/>
            <person name="Singh A."/>
            <person name="Wilkins M.J."/>
            <person name="Karaoz U."/>
            <person name="Brodie E.L."/>
            <person name="Williams K.H."/>
            <person name="Hubbard S.S."/>
            <person name="Banfield J.F."/>
        </authorList>
    </citation>
    <scope>NUCLEOTIDE SEQUENCE [LARGE SCALE GENOMIC DNA]</scope>
</reference>
<dbReference type="InterPro" id="IPR011009">
    <property type="entry name" value="Kinase-like_dom_sf"/>
</dbReference>
<accession>A0A1F6DNN8</accession>
<evidence type="ECO:0000313" key="2">
    <source>
        <dbReference type="EMBL" id="OGG62927.1"/>
    </source>
</evidence>
<keyword evidence="1" id="KW-1133">Transmembrane helix</keyword>
<comment type="caution">
    <text evidence="2">The sequence shown here is derived from an EMBL/GenBank/DDBJ whole genome shotgun (WGS) entry which is preliminary data.</text>
</comment>
<dbReference type="EMBL" id="MFLI01000001">
    <property type="protein sequence ID" value="OGG62927.1"/>
    <property type="molecule type" value="Genomic_DNA"/>
</dbReference>
<dbReference type="Proteomes" id="UP000178532">
    <property type="component" value="Unassembled WGS sequence"/>
</dbReference>
<keyword evidence="1" id="KW-0472">Membrane</keyword>
<protein>
    <recommendedName>
        <fullName evidence="4">Aminoglycoside phosphotransferase domain-containing protein</fullName>
    </recommendedName>
</protein>
<name>A0A1F6DNN8_9BACT</name>
<organism evidence="2 3">
    <name type="scientific">Candidatus Kaiserbacteria bacterium RIFCSPHIGHO2_02_FULL_54_22</name>
    <dbReference type="NCBI Taxonomy" id="1798495"/>
    <lineage>
        <taxon>Bacteria</taxon>
        <taxon>Candidatus Kaiseribacteriota</taxon>
    </lineage>
</organism>
<gene>
    <name evidence="2" type="ORF">A3C19_02320</name>
</gene>
<dbReference type="AlphaFoldDB" id="A0A1F6DNN8"/>
<feature type="transmembrane region" description="Helical" evidence="1">
    <location>
        <begin position="292"/>
        <end position="309"/>
    </location>
</feature>
<sequence length="336" mass="39186">MFVSYSQKNILTLLESGKVPGENKSPLHIETVISNVFVFDDTVYKLYKNDNDFFNKGFRDLSDRDARFNFTKRDFEWNHSLSPSIYLELKGVRVHDDQLQFTKLIDAAEELLIVMNRVDANDVLFEKLMRGEITKDEAFTMGKQLAQTLKQARTVKVEGHNYHQLFADRIKDLREWMQSVTEHISKEESSEYCDFLEAFRNKNRKLFEGRLSNELAHSGDSHSQNAIFSNGTLYLIDTFPPKEEWLIEHQLMPLYRIGADIWGLSGDKGLFDSFVAGYENEGGLKVDHDLDSFFVIYASAIMVSYLYMLQRTDTDKKEAAKRLHEFIRKYYESSMH</sequence>